<proteinExistence type="predicted"/>
<name>A0A6J5M0X2_9CAUD</name>
<evidence type="ECO:0000256" key="1">
    <source>
        <dbReference type="SAM" id="MobiDB-lite"/>
    </source>
</evidence>
<sequence>MDKEHVEARDDLGQPLGKSPVAMGREGLQAAGFKEMSATQAIRMNCLDCMGGVDNGAVRLVRECAASKCPLWPFRLGKSPWNSRTGKATGRAPSQASLEALVKRRN</sequence>
<feature type="region of interest" description="Disordered" evidence="1">
    <location>
        <begin position="80"/>
        <end position="106"/>
    </location>
</feature>
<gene>
    <name evidence="2" type="ORF">UFOVP345_23</name>
</gene>
<organism evidence="2">
    <name type="scientific">uncultured Caudovirales phage</name>
    <dbReference type="NCBI Taxonomy" id="2100421"/>
    <lineage>
        <taxon>Viruses</taxon>
        <taxon>Duplodnaviria</taxon>
        <taxon>Heunggongvirae</taxon>
        <taxon>Uroviricota</taxon>
        <taxon>Caudoviricetes</taxon>
        <taxon>Peduoviridae</taxon>
        <taxon>Maltschvirus</taxon>
        <taxon>Maltschvirus maltsch</taxon>
    </lineage>
</organism>
<reference evidence="2" key="1">
    <citation type="submission" date="2020-04" db="EMBL/GenBank/DDBJ databases">
        <authorList>
            <person name="Chiriac C."/>
            <person name="Salcher M."/>
            <person name="Ghai R."/>
            <person name="Kavagutti S V."/>
        </authorList>
    </citation>
    <scope>NUCLEOTIDE SEQUENCE</scope>
</reference>
<dbReference type="EMBL" id="LR796353">
    <property type="protein sequence ID" value="CAB4139163.1"/>
    <property type="molecule type" value="Genomic_DNA"/>
</dbReference>
<feature type="compositionally biased region" description="Polar residues" evidence="1">
    <location>
        <begin position="80"/>
        <end position="97"/>
    </location>
</feature>
<feature type="compositionally biased region" description="Basic and acidic residues" evidence="1">
    <location>
        <begin position="1"/>
        <end position="12"/>
    </location>
</feature>
<protein>
    <submittedName>
        <fullName evidence="2">Uncharacterized protein</fullName>
    </submittedName>
</protein>
<evidence type="ECO:0000313" key="2">
    <source>
        <dbReference type="EMBL" id="CAB4139163.1"/>
    </source>
</evidence>
<accession>A0A6J5M0X2</accession>
<feature type="region of interest" description="Disordered" evidence="1">
    <location>
        <begin position="1"/>
        <end position="22"/>
    </location>
</feature>